<evidence type="ECO:0000313" key="3">
    <source>
        <dbReference type="EMBL" id="CAI5451000.1"/>
    </source>
</evidence>
<dbReference type="Proteomes" id="UP001152747">
    <property type="component" value="Unassembled WGS sequence"/>
</dbReference>
<feature type="region of interest" description="Disordered" evidence="2">
    <location>
        <begin position="1"/>
        <end position="36"/>
    </location>
</feature>
<evidence type="ECO:0000313" key="4">
    <source>
        <dbReference type="Proteomes" id="UP001152747"/>
    </source>
</evidence>
<keyword evidence="4" id="KW-1185">Reference proteome</keyword>
<keyword evidence="1" id="KW-0175">Coiled coil</keyword>
<accession>A0A9P1N4I6</accession>
<dbReference type="EMBL" id="CANHGI010000005">
    <property type="protein sequence ID" value="CAI5451000.1"/>
    <property type="molecule type" value="Genomic_DNA"/>
</dbReference>
<feature type="region of interest" description="Disordered" evidence="2">
    <location>
        <begin position="223"/>
        <end position="242"/>
    </location>
</feature>
<gene>
    <name evidence="3" type="ORF">CAMP_LOCUS13637</name>
</gene>
<comment type="caution">
    <text evidence="3">The sequence shown here is derived from an EMBL/GenBank/DDBJ whole genome shotgun (WGS) entry which is preliminary data.</text>
</comment>
<feature type="coiled-coil region" evidence="1">
    <location>
        <begin position="150"/>
        <end position="195"/>
    </location>
</feature>
<protein>
    <submittedName>
        <fullName evidence="3">Uncharacterized protein</fullName>
    </submittedName>
</protein>
<reference evidence="3" key="1">
    <citation type="submission" date="2022-11" db="EMBL/GenBank/DDBJ databases">
        <authorList>
            <person name="Kikuchi T."/>
        </authorList>
    </citation>
    <scope>NUCLEOTIDE SEQUENCE</scope>
    <source>
        <strain evidence="3">PS1010</strain>
    </source>
</reference>
<organism evidence="3 4">
    <name type="scientific">Caenorhabditis angaria</name>
    <dbReference type="NCBI Taxonomy" id="860376"/>
    <lineage>
        <taxon>Eukaryota</taxon>
        <taxon>Metazoa</taxon>
        <taxon>Ecdysozoa</taxon>
        <taxon>Nematoda</taxon>
        <taxon>Chromadorea</taxon>
        <taxon>Rhabditida</taxon>
        <taxon>Rhabditina</taxon>
        <taxon>Rhabditomorpha</taxon>
        <taxon>Rhabditoidea</taxon>
        <taxon>Rhabditidae</taxon>
        <taxon>Peloderinae</taxon>
        <taxon>Caenorhabditis</taxon>
    </lineage>
</organism>
<evidence type="ECO:0000256" key="2">
    <source>
        <dbReference type="SAM" id="MobiDB-lite"/>
    </source>
</evidence>
<sequence length="290" mass="33397">MAKRRASESNGDVSKKPKEEDSDSEGEAGNPEETITEEMNINYEPDQMRILVDSFNEFCESNESATVKSLEKLVTEWAEKRKAENDSYIDITMFCQDYRRYLKTAMKVSIMGINDSSRITLRYLQDEKALVNFKDFPQKPPQVIQIYIKRNNLSKQLHELASAYEAFKNESKEVVEEVQEIHKQQEREYAQALLNFLTIHPHLTTNQITSIDSRAKSILKRIDKPSGARRSNATGKKKDPETAFSLWARTKADKYRDLSDEERDAKLHKKFAKLSSSELKLLEELAMASG</sequence>
<proteinExistence type="predicted"/>
<evidence type="ECO:0000256" key="1">
    <source>
        <dbReference type="SAM" id="Coils"/>
    </source>
</evidence>
<name>A0A9P1N4I6_9PELO</name>
<dbReference type="OrthoDB" id="5831108at2759"/>
<dbReference type="AlphaFoldDB" id="A0A9P1N4I6"/>